<dbReference type="EMBL" id="BAABGQ010000009">
    <property type="protein sequence ID" value="GAA4506604.1"/>
    <property type="molecule type" value="Genomic_DNA"/>
</dbReference>
<dbReference type="InterPro" id="IPR007374">
    <property type="entry name" value="ASCH_domain"/>
</dbReference>
<protein>
    <submittedName>
        <fullName evidence="2">ASCH domain-containing protein</fullName>
    </submittedName>
</protein>
<evidence type="ECO:0000313" key="3">
    <source>
        <dbReference type="Proteomes" id="UP001501243"/>
    </source>
</evidence>
<dbReference type="InterPro" id="IPR015947">
    <property type="entry name" value="PUA-like_sf"/>
</dbReference>
<sequence length="181" mass="20520">MKQPTKNDFPPTIFYSAQDSKACVPVLLEALQQAMVNDAYWKPLLANFKVSKSNTIHLGVFIEPYLQLIIDGKKTLESRFSINRTAPYCKVQNGDLLLLKRSGGPIVGLCQITHAWSYTLDAAEWDTLKSQHAKALCIQSPAFWEEKKKANYATLMKVRHVRVVEPSIPFIKSDRRGWLAL</sequence>
<evidence type="ECO:0000259" key="1">
    <source>
        <dbReference type="Pfam" id="PF04266"/>
    </source>
</evidence>
<organism evidence="2 3">
    <name type="scientific">Hymenobacter ginsengisoli</name>
    <dbReference type="NCBI Taxonomy" id="1051626"/>
    <lineage>
        <taxon>Bacteria</taxon>
        <taxon>Pseudomonadati</taxon>
        <taxon>Bacteroidota</taxon>
        <taxon>Cytophagia</taxon>
        <taxon>Cytophagales</taxon>
        <taxon>Hymenobacteraceae</taxon>
        <taxon>Hymenobacter</taxon>
    </lineage>
</organism>
<reference evidence="3" key="1">
    <citation type="journal article" date="2019" name="Int. J. Syst. Evol. Microbiol.">
        <title>The Global Catalogue of Microorganisms (GCM) 10K type strain sequencing project: providing services to taxonomists for standard genome sequencing and annotation.</title>
        <authorList>
            <consortium name="The Broad Institute Genomics Platform"/>
            <consortium name="The Broad Institute Genome Sequencing Center for Infectious Disease"/>
            <person name="Wu L."/>
            <person name="Ma J."/>
        </authorList>
    </citation>
    <scope>NUCLEOTIDE SEQUENCE [LARGE SCALE GENOMIC DNA]</scope>
    <source>
        <strain evidence="3">JCM 17841</strain>
    </source>
</reference>
<dbReference type="SUPFAM" id="SSF88697">
    <property type="entry name" value="PUA domain-like"/>
    <property type="match status" value="1"/>
</dbReference>
<dbReference type="RefSeq" id="WP_208133658.1">
    <property type="nucleotide sequence ID" value="NZ_BAABGQ010000009.1"/>
</dbReference>
<name>A0ABP8QPT0_9BACT</name>
<comment type="caution">
    <text evidence="2">The sequence shown here is derived from an EMBL/GenBank/DDBJ whole genome shotgun (WGS) entry which is preliminary data.</text>
</comment>
<dbReference type="Proteomes" id="UP001501243">
    <property type="component" value="Unassembled WGS sequence"/>
</dbReference>
<keyword evidence="3" id="KW-1185">Reference proteome</keyword>
<dbReference type="Pfam" id="PF04266">
    <property type="entry name" value="ASCH"/>
    <property type="match status" value="1"/>
</dbReference>
<feature type="domain" description="ASCH" evidence="1">
    <location>
        <begin position="62"/>
        <end position="134"/>
    </location>
</feature>
<evidence type="ECO:0000313" key="2">
    <source>
        <dbReference type="EMBL" id="GAA4506604.1"/>
    </source>
</evidence>
<gene>
    <name evidence="2" type="ORF">GCM10023172_35980</name>
</gene>
<proteinExistence type="predicted"/>
<accession>A0ABP8QPT0</accession>